<keyword evidence="2" id="KW-1133">Transmembrane helix</keyword>
<organism evidence="4 5">
    <name type="scientific">Dyella thiooxydans</name>
    <dbReference type="NCBI Taxonomy" id="445710"/>
    <lineage>
        <taxon>Bacteria</taxon>
        <taxon>Pseudomonadati</taxon>
        <taxon>Pseudomonadota</taxon>
        <taxon>Gammaproteobacteria</taxon>
        <taxon>Lysobacterales</taxon>
        <taxon>Rhodanobacteraceae</taxon>
        <taxon>Dyella</taxon>
    </lineage>
</organism>
<accession>A0A160N567</accession>
<evidence type="ECO:0000313" key="5">
    <source>
        <dbReference type="Proteomes" id="UP000077255"/>
    </source>
</evidence>
<feature type="transmembrane region" description="Helical" evidence="2">
    <location>
        <begin position="1208"/>
        <end position="1235"/>
    </location>
</feature>
<dbReference type="RefSeq" id="WP_063674163.1">
    <property type="nucleotide sequence ID" value="NZ_CP014841.1"/>
</dbReference>
<keyword evidence="5" id="KW-1185">Reference proteome</keyword>
<evidence type="ECO:0000256" key="2">
    <source>
        <dbReference type="SAM" id="Phobius"/>
    </source>
</evidence>
<feature type="signal peptide" evidence="3">
    <location>
        <begin position="1"/>
        <end position="23"/>
    </location>
</feature>
<name>A0A160N567_9GAMM</name>
<dbReference type="EMBL" id="CP014841">
    <property type="protein sequence ID" value="AND71233.1"/>
    <property type="molecule type" value="Genomic_DNA"/>
</dbReference>
<feature type="transmembrane region" description="Helical" evidence="2">
    <location>
        <begin position="1319"/>
        <end position="1338"/>
    </location>
</feature>
<feature type="transmembrane region" description="Helical" evidence="2">
    <location>
        <begin position="509"/>
        <end position="528"/>
    </location>
</feature>
<dbReference type="STRING" id="445710.ATSB10_37790"/>
<evidence type="ECO:0000256" key="1">
    <source>
        <dbReference type="SAM" id="MobiDB-lite"/>
    </source>
</evidence>
<dbReference type="KEGG" id="dtx:ATSB10_37790"/>
<evidence type="ECO:0008006" key="6">
    <source>
        <dbReference type="Google" id="ProtNLM"/>
    </source>
</evidence>
<feature type="compositionally biased region" description="Pro residues" evidence="1">
    <location>
        <begin position="609"/>
        <end position="623"/>
    </location>
</feature>
<proteinExistence type="predicted"/>
<keyword evidence="2" id="KW-0472">Membrane</keyword>
<protein>
    <recommendedName>
        <fullName evidence="6">ABC transporter permease</fullName>
    </recommendedName>
</protein>
<dbReference type="OrthoDB" id="220327at2"/>
<reference evidence="4 5" key="1">
    <citation type="submission" date="2016-02" db="EMBL/GenBank/DDBJ databases">
        <title>Complete genome sequencing and analysis of ATSB10, Dyella thiooxydans isolated from rhizosphere soil of sunflower (Helianthus annuus L.).</title>
        <authorList>
            <person name="Lee Y."/>
            <person name="Hwangbo K."/>
            <person name="Chung H."/>
            <person name="Yoo J."/>
            <person name="Kim K.Y."/>
            <person name="Sa T.M."/>
            <person name="Um Y."/>
            <person name="Madhaiyan M."/>
        </authorList>
    </citation>
    <scope>NUCLEOTIDE SEQUENCE [LARGE SCALE GENOMIC DNA]</scope>
    <source>
        <strain evidence="4 5">ATSB10</strain>
    </source>
</reference>
<feature type="transmembrane region" description="Helical" evidence="2">
    <location>
        <begin position="534"/>
        <end position="556"/>
    </location>
</feature>
<sequence>MDRRSRVAGLLLGLLLVALPLCAQDIPPVLRDWQGWVLHGVQQQTCPLFNSPAAGQGARQCVWSGELTLTADTRGAHFVLPVQLDAPAWVALPGSAAAWPQEVKVDGQEQPVLAHGGTPAVWLAAGTHRIEGDLAWTSRPASLEVPASVALLSLTVDGKPVSRIERHGNRLTLGEATASARAADALSIRVYRHLQDGHPAMLETLLQLNVAGSPREQLLGPALPDGFVATALAGELPARLEADGRLRVQLRPGEWTLALRARDTAPLQAVHWTPPGAPWPAQETWSYDDAPSLRSTRVQGLAVDAGRAGVPDDWSELPAFQVDAGHGLTVTESTRGDANGRGDQLRLRRTLWLDFDGGGLSVLDRLVGTLRHPGRLDVAAPWQLLQASQDGEPLLVTTGAHGMRGVELRERRADIEAGLRLPSHAGSLPVNGWQVPLDAIDATLQLPAGYRLLGAPGADRSPDSWIAQWSLLDLFVVALIALLAGRALGWPWAAVAAVFLVLTQQESGVPRWTLAVALALALLLRALPEGRLRLVVRAGALAAFVLALLWTLPFAATQLQYALHPQLERSSRVAVDFAPETAGLAATVEKKMQAPMLEAADEQQQRALPAPPPPPPPREPAAPPALALSAVTGSGSSIVPPLDAANQQLDSRSVVQAGDGTPAWRMGNAYRLGWSGPVTVGQTARLLIAPSWLVRLLRVLMVGLLAVLLSRLVPLLVVPMRAHWKEWVRGAAGTALLLLAVLPPAAHAQAASSALPDRQLLEQLRQRLTEAPRCAPSCMAVAGAQVQAQGDSLLVVLQADAGAVGGIALPRTDAAGSLLDVSVDGHPATLVQQGDAVVARIDRGVHRIALRYRLDGLDTGSVFFPLRPGRVVFAGQGWTASGLDGDRLLGDSLGLSRVRAASDGSVQTVAQRFPPYVTVTRQLVFGIDWTVQTTVERVAPESGGFSVDIPLLPGEHPLGENLPIHDGKLQVSFTADAPRVTWRSRLDHADTLTLTAPPLADRAETWQIDSAPMWHVAAKGVPTSASDSGLSFDPLPGEQLTLALSEPDAVAGDSLAFDQARAALQVGERSSELNLQLTARSTRGGEHAITLPTGAELLQSSRDGQALDLAIRDGKLSLPLLPGSHTYALQLRIPVGVGFRTLMSRVDLRAPVANLSLELAPPQDRWVLWTWGPQDGPAVLYWSQLAVLLLAAWLLARFAPTPLRFHQWLLLGLGFSAFAWGAYALVVAWLIALGLRARGVRLGNTAFNLVQIGLAALTAVALLALVGAVPNGLLGLPDMHVAGNGSRAFDLRWFADRSAGQLPGAGVASVPLWVYKLAMLAWALWLANALIGWLRWAFAAWSEGGYWRARERRASPPDLPPATGDQATHD</sequence>
<feature type="region of interest" description="Disordered" evidence="1">
    <location>
        <begin position="598"/>
        <end position="624"/>
    </location>
</feature>
<feature type="chain" id="PRO_5007817773" description="ABC transporter permease" evidence="3">
    <location>
        <begin position="24"/>
        <end position="1370"/>
    </location>
</feature>
<keyword evidence="2" id="KW-0812">Transmembrane</keyword>
<feature type="transmembrane region" description="Helical" evidence="2">
    <location>
        <begin position="1247"/>
        <end position="1269"/>
    </location>
</feature>
<evidence type="ECO:0000256" key="3">
    <source>
        <dbReference type="SAM" id="SignalP"/>
    </source>
</evidence>
<gene>
    <name evidence="4" type="ORF">ATSB10_37790</name>
</gene>
<dbReference type="Proteomes" id="UP000077255">
    <property type="component" value="Chromosome"/>
</dbReference>
<dbReference type="PATRIC" id="fig|445710.3.peg.3776"/>
<keyword evidence="3" id="KW-0732">Signal</keyword>
<evidence type="ECO:0000313" key="4">
    <source>
        <dbReference type="EMBL" id="AND71233.1"/>
    </source>
</evidence>